<dbReference type="SUPFAM" id="SSF52777">
    <property type="entry name" value="CoA-dependent acyltransferases"/>
    <property type="match status" value="2"/>
</dbReference>
<dbReference type="InterPro" id="IPR010828">
    <property type="entry name" value="Atf2/Sli1-like"/>
</dbReference>
<evidence type="ECO:0000313" key="2">
    <source>
        <dbReference type="Proteomes" id="UP001175261"/>
    </source>
</evidence>
<evidence type="ECO:0000313" key="1">
    <source>
        <dbReference type="EMBL" id="KAK0387017.1"/>
    </source>
</evidence>
<dbReference type="AlphaFoldDB" id="A0AA39L7J0"/>
<evidence type="ECO:0008006" key="3">
    <source>
        <dbReference type="Google" id="ProtNLM"/>
    </source>
</evidence>
<reference evidence="1" key="1">
    <citation type="submission" date="2022-10" db="EMBL/GenBank/DDBJ databases">
        <title>Determination and structural analysis of whole genome sequence of Sarocladium strictum F4-1.</title>
        <authorList>
            <person name="Hu L."/>
            <person name="Jiang Y."/>
        </authorList>
    </citation>
    <scope>NUCLEOTIDE SEQUENCE</scope>
    <source>
        <strain evidence="1">F4-1</strain>
    </source>
</reference>
<dbReference type="GO" id="GO:0008080">
    <property type="term" value="F:N-acetyltransferase activity"/>
    <property type="evidence" value="ECO:0007669"/>
    <property type="project" value="TreeGrafter"/>
</dbReference>
<accession>A0AA39L7J0</accession>
<organism evidence="1 2">
    <name type="scientific">Sarocladium strictum</name>
    <name type="common">Black bundle disease fungus</name>
    <name type="synonym">Acremonium strictum</name>
    <dbReference type="NCBI Taxonomy" id="5046"/>
    <lineage>
        <taxon>Eukaryota</taxon>
        <taxon>Fungi</taxon>
        <taxon>Dikarya</taxon>
        <taxon>Ascomycota</taxon>
        <taxon>Pezizomycotina</taxon>
        <taxon>Sordariomycetes</taxon>
        <taxon>Hypocreomycetidae</taxon>
        <taxon>Hypocreales</taxon>
        <taxon>Sarocladiaceae</taxon>
        <taxon>Sarocladium</taxon>
    </lineage>
</organism>
<dbReference type="PANTHER" id="PTHR28037:SF1">
    <property type="entry name" value="ALCOHOL O-ACETYLTRANSFERASE 1-RELATED"/>
    <property type="match status" value="1"/>
</dbReference>
<dbReference type="Pfam" id="PF07247">
    <property type="entry name" value="AATase"/>
    <property type="match status" value="1"/>
</dbReference>
<dbReference type="EMBL" id="JAPDFR010000004">
    <property type="protein sequence ID" value="KAK0387017.1"/>
    <property type="molecule type" value="Genomic_DNA"/>
</dbReference>
<gene>
    <name evidence="1" type="ORF">NLU13_5331</name>
</gene>
<proteinExistence type="predicted"/>
<comment type="caution">
    <text evidence="1">The sequence shown here is derived from an EMBL/GenBank/DDBJ whole genome shotgun (WGS) entry which is preliminary data.</text>
</comment>
<sequence>MATDDSRTIRPLHKLEQYSSARHHLGLYHCVIVTARYEQTDERDENKPHPVYNALIPLIRRHGMLRVGIADDDTKQPYFCHVVKVDLRNQVDFKTIKCSSPQEYEMKLAELQERRHNQPFPDLTTVPPWRLTIVKADIEGNTGSTFEDFVFAFHHSLLDGPSARLFHEQLVASLNYPSCSIDLHAEQTHELEFPAKPDLPPPREEVIPSNLTKKFVASTLWKALGPKWLQPTPDPWWAGEDIDLALPLKTRILPIDIPSETLTTLLKACREKATTLTCLIHALILASLSRRLDPQDAPSFASTTPIDYRLLPIDAVIKAYKKTLSNCVTASTEKHPAINVSAFRAPGSDLDALVWSNAQRIGKDLTEMRSRLPVNDPVMLFQFVGNLLDYCREKDHTKREASWEVSNIGIVNGVPFESEDHRSWRIARVLFSNSAAVIGPALSVNVASVPGESLTMSIVWQEGVVPEEVARGLASDLVASASNYAAEGTFEGRDAVR</sequence>
<dbReference type="PANTHER" id="PTHR28037">
    <property type="entry name" value="ALCOHOL O-ACETYLTRANSFERASE 1-RELATED"/>
    <property type="match status" value="1"/>
</dbReference>
<dbReference type="InterPro" id="IPR023213">
    <property type="entry name" value="CAT-like_dom_sf"/>
</dbReference>
<dbReference type="Gene3D" id="3.30.559.10">
    <property type="entry name" value="Chloramphenicol acetyltransferase-like domain"/>
    <property type="match status" value="1"/>
</dbReference>
<name>A0AA39L7J0_SARSR</name>
<keyword evidence="2" id="KW-1185">Reference proteome</keyword>
<dbReference type="InterPro" id="IPR052058">
    <property type="entry name" value="Alcohol_O-acetyltransferase"/>
</dbReference>
<protein>
    <recommendedName>
        <fullName evidence="3">Alcohol acetyltransferase</fullName>
    </recommendedName>
</protein>
<dbReference type="Proteomes" id="UP001175261">
    <property type="component" value="Unassembled WGS sequence"/>
</dbReference>